<evidence type="ECO:0000313" key="2">
    <source>
        <dbReference type="Proteomes" id="UP000054047"/>
    </source>
</evidence>
<evidence type="ECO:0008006" key="3">
    <source>
        <dbReference type="Google" id="ProtNLM"/>
    </source>
</evidence>
<dbReference type="Proteomes" id="UP000054047">
    <property type="component" value="Unassembled WGS sequence"/>
</dbReference>
<dbReference type="AlphaFoldDB" id="A0A0C2CPM6"/>
<gene>
    <name evidence="1" type="ORF">ANCDUO_18175</name>
</gene>
<accession>A0A0C2CPM6</accession>
<sequence>MLHGRKFALLTDHKPLRAIFGSRKGIPIYTANRLQSIQHRSTTSIGEIKEATTNDRLLQLIKTYTKAKVHQQS</sequence>
<organism evidence="1 2">
    <name type="scientific">Ancylostoma duodenale</name>
    <dbReference type="NCBI Taxonomy" id="51022"/>
    <lineage>
        <taxon>Eukaryota</taxon>
        <taxon>Metazoa</taxon>
        <taxon>Ecdysozoa</taxon>
        <taxon>Nematoda</taxon>
        <taxon>Chromadorea</taxon>
        <taxon>Rhabditida</taxon>
        <taxon>Rhabditina</taxon>
        <taxon>Rhabditomorpha</taxon>
        <taxon>Strongyloidea</taxon>
        <taxon>Ancylostomatidae</taxon>
        <taxon>Ancylostomatinae</taxon>
        <taxon>Ancylostoma</taxon>
    </lineage>
</organism>
<name>A0A0C2CPM6_9BILA</name>
<proteinExistence type="predicted"/>
<protein>
    <recommendedName>
        <fullName evidence="3">Reverse transcriptase RNase H-like domain-containing protein</fullName>
    </recommendedName>
</protein>
<reference evidence="1 2" key="1">
    <citation type="submission" date="2013-12" db="EMBL/GenBank/DDBJ databases">
        <title>Draft genome of the parsitic nematode Ancylostoma duodenale.</title>
        <authorList>
            <person name="Mitreva M."/>
        </authorList>
    </citation>
    <scope>NUCLEOTIDE SEQUENCE [LARGE SCALE GENOMIC DNA]</scope>
    <source>
        <strain evidence="1 2">Zhejiang</strain>
    </source>
</reference>
<keyword evidence="2" id="KW-1185">Reference proteome</keyword>
<dbReference type="OrthoDB" id="8043115at2759"/>
<evidence type="ECO:0000313" key="1">
    <source>
        <dbReference type="EMBL" id="KIH51732.1"/>
    </source>
</evidence>
<dbReference type="EMBL" id="KN745613">
    <property type="protein sequence ID" value="KIH51732.1"/>
    <property type="molecule type" value="Genomic_DNA"/>
</dbReference>